<proteinExistence type="predicted"/>
<name>C5KX67_PERM5</name>
<dbReference type="InterPro" id="IPR001584">
    <property type="entry name" value="Integrase_cat-core"/>
</dbReference>
<feature type="domain" description="Integrase catalytic" evidence="2">
    <location>
        <begin position="1798"/>
        <end position="1991"/>
    </location>
</feature>
<dbReference type="InterPro" id="IPR043502">
    <property type="entry name" value="DNA/RNA_pol_sf"/>
</dbReference>
<evidence type="ECO:0000259" key="2">
    <source>
        <dbReference type="PROSITE" id="PS50994"/>
    </source>
</evidence>
<dbReference type="PANTHER" id="PTHR37984">
    <property type="entry name" value="PROTEIN CBG26694"/>
    <property type="match status" value="1"/>
</dbReference>
<dbReference type="InParanoid" id="C5KX67"/>
<dbReference type="SUPFAM" id="SSF56672">
    <property type="entry name" value="DNA/RNA polymerases"/>
    <property type="match status" value="2"/>
</dbReference>
<dbReference type="RefSeq" id="XP_002779128.1">
    <property type="nucleotide sequence ID" value="XM_002779082.1"/>
</dbReference>
<dbReference type="Proteomes" id="UP000007800">
    <property type="component" value="Unassembled WGS sequence"/>
</dbReference>
<dbReference type="GO" id="GO:0015074">
    <property type="term" value="P:DNA integration"/>
    <property type="evidence" value="ECO:0007669"/>
    <property type="project" value="InterPro"/>
</dbReference>
<dbReference type="OrthoDB" id="6612506at2759"/>
<dbReference type="Gene3D" id="3.30.420.10">
    <property type="entry name" value="Ribonuclease H-like superfamily/Ribonuclease H"/>
    <property type="match status" value="1"/>
</dbReference>
<dbReference type="PROSITE" id="PS50994">
    <property type="entry name" value="INTEGRASE"/>
    <property type="match status" value="1"/>
</dbReference>
<gene>
    <name evidence="3" type="ORF">Pmar_PMAR021403</name>
</gene>
<keyword evidence="4" id="KW-1185">Reference proteome</keyword>
<dbReference type="InterPro" id="IPR012337">
    <property type="entry name" value="RNaseH-like_sf"/>
</dbReference>
<organism evidence="4">
    <name type="scientific">Perkinsus marinus (strain ATCC 50983 / TXsc)</name>
    <dbReference type="NCBI Taxonomy" id="423536"/>
    <lineage>
        <taxon>Eukaryota</taxon>
        <taxon>Sar</taxon>
        <taxon>Alveolata</taxon>
        <taxon>Perkinsozoa</taxon>
        <taxon>Perkinsea</taxon>
        <taxon>Perkinsida</taxon>
        <taxon>Perkinsidae</taxon>
        <taxon>Perkinsus</taxon>
    </lineage>
</organism>
<dbReference type="GO" id="GO:0003676">
    <property type="term" value="F:nucleic acid binding"/>
    <property type="evidence" value="ECO:0007669"/>
    <property type="project" value="InterPro"/>
</dbReference>
<dbReference type="InterPro" id="IPR050951">
    <property type="entry name" value="Retrovirus_Pol_polyprotein"/>
</dbReference>
<feature type="region of interest" description="Disordered" evidence="1">
    <location>
        <begin position="206"/>
        <end position="240"/>
    </location>
</feature>
<dbReference type="Pfam" id="PF05380">
    <property type="entry name" value="Peptidase_A17"/>
    <property type="match status" value="1"/>
</dbReference>
<reference evidence="3 4" key="1">
    <citation type="submission" date="2008-07" db="EMBL/GenBank/DDBJ databases">
        <authorList>
            <person name="El-Sayed N."/>
            <person name="Caler E."/>
            <person name="Inman J."/>
            <person name="Amedeo P."/>
            <person name="Hass B."/>
            <person name="Wortman J."/>
        </authorList>
    </citation>
    <scope>NUCLEOTIDE SEQUENCE [LARGE SCALE GENOMIC DNA]</scope>
    <source>
        <strain evidence="4">ATCC 50983 / TXsc</strain>
    </source>
</reference>
<feature type="compositionally biased region" description="Low complexity" evidence="1">
    <location>
        <begin position="568"/>
        <end position="586"/>
    </location>
</feature>
<dbReference type="InterPro" id="IPR036397">
    <property type="entry name" value="RNaseH_sf"/>
</dbReference>
<dbReference type="EMBL" id="GG677119">
    <property type="protein sequence ID" value="EER10923.1"/>
    <property type="molecule type" value="Genomic_DNA"/>
</dbReference>
<feature type="region of interest" description="Disordered" evidence="1">
    <location>
        <begin position="559"/>
        <end position="587"/>
    </location>
</feature>
<dbReference type="PANTHER" id="PTHR37984:SF5">
    <property type="entry name" value="PROTEIN NYNRIN-LIKE"/>
    <property type="match status" value="1"/>
</dbReference>
<dbReference type="InterPro" id="IPR041588">
    <property type="entry name" value="Integrase_H2C2"/>
</dbReference>
<dbReference type="Gene3D" id="1.10.340.70">
    <property type="match status" value="1"/>
</dbReference>
<dbReference type="InterPro" id="IPR008042">
    <property type="entry name" value="Retrotrans_Pao"/>
</dbReference>
<accession>C5KX67</accession>
<dbReference type="Pfam" id="PF17921">
    <property type="entry name" value="Integrase_H2C2"/>
    <property type="match status" value="1"/>
</dbReference>
<dbReference type="SUPFAM" id="SSF53098">
    <property type="entry name" value="Ribonuclease H-like"/>
    <property type="match status" value="1"/>
</dbReference>
<protein>
    <submittedName>
        <fullName evidence="3">Gag/pol/env polyprotein, putative</fullName>
    </submittedName>
</protein>
<evidence type="ECO:0000256" key="1">
    <source>
        <dbReference type="SAM" id="MobiDB-lite"/>
    </source>
</evidence>
<evidence type="ECO:0000313" key="4">
    <source>
        <dbReference type="Proteomes" id="UP000007800"/>
    </source>
</evidence>
<sequence length="2222" mass="244881">MAPEHTQAQHTKSHLFGATTDSNIAQDHPQQAQYSRSGLFATAAYSGMAPEHSQQAQTAKTGLFATTTYSGIAPEYSQLAQTAKSGLFATASYSGMVPEHPQQAHTMKTAPSVLPIMAHPVPAPEHSQQAHSLGAACGVQPTPSQYGFGLDNPQVSSLKTVPGLHFGPDAVREDFARFPQGREGVHPLSYTGNINQTCQNGLQHSTYLSEQEKRASSKASDSLGESWRRKGHAPFTGSQDPNLPLASLLRKWQNHVSQEWREISAPESVKAFHTSALSQSLSEEVRKAGNCGDINTREYYKRLWEHTVAHLSRFHDNANYTTLIIQRLLGQKQACGIFEHLDMVQDLLREVCFTTSDDGGINCRLHPSHVANAIRGNLIAPFNQWWYTAMKTLSGARPPVLHSYDQLQQAICMVKEEALALGYSSLRGAPRQSLAPSNLYHAPTANQAAGGNSISTSFPVGVSSPPSGSQAFYTDVPYGTEAGPTFSTGVTQTTAGGQPIIAAVTHTPNGTFMSPDGLIHYHNGASTCAVSNVYAPYSASALAANTSLYTGGASNVAAASPSGTTNLSTSPGTSATASSSTSAGGTTKKRLSCRRCWASGHKDTECNVKEPKNKDRRCPCGSTRHLGNECPIAKDGAAGLLCARCSARSHRSGMCPWSLDDIAAKKHIPGTSSREGTLGESNFLSVPLEELRFDGSFAFHVAAIPRDNSTRHPGQVLNKPVSTKIQVSSRLLATAILDSGSGKNLARTSTIQAIEASPGSKVEWESVPPGESPAIRGISGEMLCTHRIAWLVVHSPRRPHDVVRLRFFVSDDILPVLLIGVEGMRDMRMALTFTPDTVRAYSGIQEEQSIARVEETRPPTSLTPLVDKQEEQPDITAYIIEDQFDVDQSLFDGAAFLQLAAESELPFYDEPYTQLDQDFCYDLYAGSGNPSLPCHPSFVGGPSLVQALTSPDCSFRGLSQDGGTTRFLHEFAWIQSRPSPSKNNYHSARKRAEKLADSLAKRGLLDDYTEVFEGYLKDDLIVKVNEQEVHSVVFTNHFPVVKEANVGTATVGKTEAKQQGRKTKIRPVFDWRVGNKCQRTGVVMDRCMWPFLATTRLYPHAVWCDLRTAFLRCHVTVKTSKCFGFVHATAREDGSYNYHYYRFRGLCMGNKGSPAALQLSAGLLEAMANEESARRLTGDDTDRPIYRAIKDCLVHDSEVEGLEPDQLVRPSPAAIQLKATLEHVQCNNIKIFTAQQENMPAREGLKDAKRPEEQGPAVLHVDAYDTSLIDAYHNTISLSTVLYLGGGRRGRYMDDWAIGAKTQAMADDMYAGDCVLAEEFGHEFAPRKTKKSWQPTEAEGMGLVWTSDDSLKCKPVDLAKFRRVCSMNGGRLSIREVLSALHSCHDPLGHLGWSTLGMKRILRIAYVAAKSMDDRLNMEDSRASIDLLNDFNRAVEEAPVPRYVDLNVGVALYTDASTYALGTYICGLETVNIPYVCSSRLVPLGSVGFSIVRKEQLALEWGLESICAHMVLFPHSPNRHFYILTDSKIVHYRVSKLLKVALTVDGPSKLLKYPKSWTQWEFAHAKRCAMMLKAIGTLVGSHGKVHFRHCPSQFNLADAYSRGSSPSTLDWASAQKWVNQLHNAVGSVQEPEVSQASVEVEADVLCYISDVKKEVLDDIVDDDIQGLICRAQLSDSYCQAVRFICSGKEQAGSPQVDIRDYTNADRSKLRATFEVDDDGIIRLSVGRAPGHKGPLLVPVGVQQQVLAQYHEFFCHRPPRDLHTALVHKVYWRHLKRDVRRFSQSCPSCQRSKGVSIHTDTHPSAMGRDFSINECIAIDWLGGVRDDDEDNCDPIGIVGHKRLGSSGFQPRFALHIVDLLTRHHTFLLAEDKSAASAQELVEHYCLVYGYPKLVLSDADSSFTGRHFSSWCRTTGIKQAYSPPYAPFRRGHIERAHAEVWASVRAMKDEARTRGYPPKPWYCYIQRIAFALNNTASEQLGGFSPNDLVYTYQTSLPPALLADKKLPEDLQNYIDKNLVPEEHHDQRYQGFVEKFRREFEAALSLYRGHLMKVLHENSLRAASKSQRRLKTKARWTGPVKVKGNSSASKQLVDIETLSGRPLGRVHVFNVKRAYLSTQQQSLLQQLASGDDQGVVTAGTAPEVVSDLPPVHSTMFPDAHYVLGRSVEDKTPVVHISLVKEPVDTGLWIQTDCCDLWVQCPQTVFDRYKDESFRCVDVGLNCPLS</sequence>
<dbReference type="GeneID" id="9055805"/>
<evidence type="ECO:0000313" key="3">
    <source>
        <dbReference type="EMBL" id="EER10923.1"/>
    </source>
</evidence>